<feature type="compositionally biased region" description="Low complexity" evidence="7">
    <location>
        <begin position="527"/>
        <end position="545"/>
    </location>
</feature>
<sequence length="686" mass="75291">MCPQVVDDDDDDDDDDDEDEDDEDEDECILIDATCRVKHHILVTHLCDSSQRKHRSWTLTVITSDKEKERGEEGKAATEIWAAVTVHSRFLLWFRRREREGGGRTQNGERFESILEGIYGPLLLKDLNLFDDCEPEELDDWSLETNCAQCSFCNLPLDKLSSDHAPAATSPLSSPSDYSPCQAPNISESSQSAHRFLHAVFYKKDVALGCDFKIPLVAQELMKKMIHQFALEYASKCLQDTSTNGATTRTSSPLSQTSDAPLDLTVSRTGNEKESDPDAVLDLSNRNSASSTSIKEKASGGPLALHSPCPLCQNQTPSISSILTLLFGPPFPRRQRRQKEEYIERSLELSEGLLSKALKDIRSGRLQEQRAALLYGIPLRTLRQGLDGLAEGRLGMLHQLAPGSRDFRDEVTSYNVMSSMFGGEARLVLQKVAAWAEQAEIGGAAEENGDFSFPSSSLSFYKPSGLHKTLPNSFPQLRDALQPPPSPTPSLEQPTSLRIPQVRSMADHNRAVPAENGCSAENLHQRTSSMEGTASSSTATARPSSLFKLRPPFLPHGCPGSANQSPHRLGPRGSSLDDSEDGGRDKDKQPRKKRGRYRQYDFDLLEEAITMVMGGRMSVSKAQGIYGVPHSTLEYKVKERTGTLKNPPKKKSAIFCSSNSNSSGSGTMTGSTNSGTLASAADAKMF</sequence>
<dbReference type="PANTHER" id="PTHR21545">
    <property type="entry name" value="TRANSCRIPTION FACTOR MLR1/2"/>
    <property type="match status" value="1"/>
</dbReference>
<dbReference type="Gene3D" id="1.10.10.60">
    <property type="entry name" value="Homeodomain-like"/>
    <property type="match status" value="2"/>
</dbReference>
<keyword evidence="2" id="KW-0805">Transcription regulation</keyword>
<dbReference type="PANTHER" id="PTHR21545:SF13">
    <property type="entry name" value="ECDYSONE-INDUCED PROTEIN 93F, ISOFORM C"/>
    <property type="match status" value="1"/>
</dbReference>
<feature type="compositionally biased region" description="Low complexity" evidence="7">
    <location>
        <begin position="658"/>
        <end position="676"/>
    </location>
</feature>
<feature type="region of interest" description="Disordered" evidence="7">
    <location>
        <begin position="514"/>
        <end position="595"/>
    </location>
</feature>
<reference evidence="9 10" key="1">
    <citation type="submission" date="2020-03" db="EMBL/GenBank/DDBJ databases">
        <title>Dissostichus mawsoni Genome sequencing and assembly.</title>
        <authorList>
            <person name="Park H."/>
        </authorList>
    </citation>
    <scope>NUCLEOTIDE SEQUENCE [LARGE SCALE GENOMIC DNA]</scope>
    <source>
        <strain evidence="9">DM0001</strain>
        <tissue evidence="9">Muscle</tissue>
    </source>
</reference>
<dbReference type="InterPro" id="IPR009057">
    <property type="entry name" value="Homeodomain-like_sf"/>
</dbReference>
<feature type="DNA-binding region" description="H-T-H motif" evidence="6">
    <location>
        <begin position="619"/>
        <end position="639"/>
    </location>
</feature>
<evidence type="ECO:0000256" key="3">
    <source>
        <dbReference type="ARBA" id="ARBA00023125"/>
    </source>
</evidence>
<dbReference type="AlphaFoldDB" id="A0A7J5YRA3"/>
<evidence type="ECO:0000256" key="1">
    <source>
        <dbReference type="ARBA" id="ARBA00004123"/>
    </source>
</evidence>
<feature type="compositionally biased region" description="Polar residues" evidence="7">
    <location>
        <begin position="284"/>
        <end position="293"/>
    </location>
</feature>
<dbReference type="OrthoDB" id="9941983at2759"/>
<evidence type="ECO:0000256" key="2">
    <source>
        <dbReference type="ARBA" id="ARBA00023015"/>
    </source>
</evidence>
<feature type="domain" description="HTH psq-type" evidence="8">
    <location>
        <begin position="591"/>
        <end position="643"/>
    </location>
</feature>
<dbReference type="GO" id="GO:0006357">
    <property type="term" value="P:regulation of transcription by RNA polymerase II"/>
    <property type="evidence" value="ECO:0007669"/>
    <property type="project" value="TreeGrafter"/>
</dbReference>
<dbReference type="InterPro" id="IPR007889">
    <property type="entry name" value="HTH_Psq"/>
</dbReference>
<dbReference type="Pfam" id="PF05225">
    <property type="entry name" value="HTH_psq"/>
    <property type="match status" value="1"/>
</dbReference>
<keyword evidence="10" id="KW-1185">Reference proteome</keyword>
<feature type="region of interest" description="Disordered" evidence="7">
    <location>
        <begin position="1"/>
        <end position="25"/>
    </location>
</feature>
<dbReference type="PROSITE" id="PS50960">
    <property type="entry name" value="HTH_PSQ"/>
    <property type="match status" value="1"/>
</dbReference>
<keyword evidence="4" id="KW-0804">Transcription</keyword>
<protein>
    <recommendedName>
        <fullName evidence="8">HTH psq-type domain-containing protein</fullName>
    </recommendedName>
</protein>
<keyword evidence="5 6" id="KW-0539">Nucleus</keyword>
<feature type="region of interest" description="Disordered" evidence="7">
    <location>
        <begin position="471"/>
        <end position="495"/>
    </location>
</feature>
<evidence type="ECO:0000256" key="7">
    <source>
        <dbReference type="SAM" id="MobiDB-lite"/>
    </source>
</evidence>
<dbReference type="GO" id="GO:0005634">
    <property type="term" value="C:nucleus"/>
    <property type="evidence" value="ECO:0007669"/>
    <property type="project" value="UniProtKB-SubCell"/>
</dbReference>
<evidence type="ECO:0000313" key="9">
    <source>
        <dbReference type="EMBL" id="KAF3852104.1"/>
    </source>
</evidence>
<organism evidence="9 10">
    <name type="scientific">Dissostichus mawsoni</name>
    <name type="common">Antarctic cod</name>
    <dbReference type="NCBI Taxonomy" id="36200"/>
    <lineage>
        <taxon>Eukaryota</taxon>
        <taxon>Metazoa</taxon>
        <taxon>Chordata</taxon>
        <taxon>Craniata</taxon>
        <taxon>Vertebrata</taxon>
        <taxon>Euteleostomi</taxon>
        <taxon>Actinopterygii</taxon>
        <taxon>Neopterygii</taxon>
        <taxon>Teleostei</taxon>
        <taxon>Neoteleostei</taxon>
        <taxon>Acanthomorphata</taxon>
        <taxon>Eupercaria</taxon>
        <taxon>Perciformes</taxon>
        <taxon>Notothenioidei</taxon>
        <taxon>Nototheniidae</taxon>
        <taxon>Dissostichus</taxon>
    </lineage>
</organism>
<dbReference type="GO" id="GO:0003677">
    <property type="term" value="F:DNA binding"/>
    <property type="evidence" value="ECO:0007669"/>
    <property type="project" value="UniProtKB-UniRule"/>
</dbReference>
<dbReference type="EMBL" id="JAAKFY010000009">
    <property type="protein sequence ID" value="KAF3852104.1"/>
    <property type="molecule type" value="Genomic_DNA"/>
</dbReference>
<evidence type="ECO:0000256" key="6">
    <source>
        <dbReference type="PROSITE-ProRule" id="PRU00320"/>
    </source>
</evidence>
<accession>A0A7J5YRA3</accession>
<feature type="region of interest" description="Disordered" evidence="7">
    <location>
        <begin position="164"/>
        <end position="184"/>
    </location>
</feature>
<feature type="region of interest" description="Disordered" evidence="7">
    <location>
        <begin position="242"/>
        <end position="299"/>
    </location>
</feature>
<keyword evidence="3 6" id="KW-0238">DNA-binding</keyword>
<evidence type="ECO:0000259" key="8">
    <source>
        <dbReference type="PROSITE" id="PS50960"/>
    </source>
</evidence>
<feature type="compositionally biased region" description="Polar residues" evidence="7">
    <location>
        <begin position="242"/>
        <end position="259"/>
    </location>
</feature>
<dbReference type="FunFam" id="1.10.10.60:FF:000019">
    <property type="entry name" value="Ligand-dependent corepressor isoform 1"/>
    <property type="match status" value="1"/>
</dbReference>
<evidence type="ECO:0000256" key="4">
    <source>
        <dbReference type="ARBA" id="ARBA00023163"/>
    </source>
</evidence>
<dbReference type="Proteomes" id="UP000518266">
    <property type="component" value="Unassembled WGS sequence"/>
</dbReference>
<evidence type="ECO:0000256" key="5">
    <source>
        <dbReference type="ARBA" id="ARBA00023242"/>
    </source>
</evidence>
<comment type="subcellular location">
    <subcellularLocation>
        <location evidence="1 6">Nucleus</location>
    </subcellularLocation>
</comment>
<feature type="compositionally biased region" description="Low complexity" evidence="7">
    <location>
        <begin position="165"/>
        <end position="176"/>
    </location>
</feature>
<proteinExistence type="predicted"/>
<comment type="caution">
    <text evidence="9">The sequence shown here is derived from an EMBL/GenBank/DDBJ whole genome shotgun (WGS) entry which is preliminary data.</text>
</comment>
<name>A0A7J5YRA3_DISMA</name>
<feature type="region of interest" description="Disordered" evidence="7">
    <location>
        <begin position="658"/>
        <end position="686"/>
    </location>
</feature>
<evidence type="ECO:0000313" key="10">
    <source>
        <dbReference type="Proteomes" id="UP000518266"/>
    </source>
</evidence>
<gene>
    <name evidence="9" type="ORF">F7725_005459</name>
</gene>
<dbReference type="SUPFAM" id="SSF46689">
    <property type="entry name" value="Homeodomain-like"/>
    <property type="match status" value="1"/>
</dbReference>